<evidence type="ECO:0000313" key="3">
    <source>
        <dbReference type="Proteomes" id="UP000024635"/>
    </source>
</evidence>
<feature type="compositionally biased region" description="Polar residues" evidence="1">
    <location>
        <begin position="84"/>
        <end position="93"/>
    </location>
</feature>
<reference evidence="3" key="1">
    <citation type="journal article" date="2015" name="Nat. Genet.">
        <title>The genome and transcriptome of the zoonotic hookworm Ancylostoma ceylanicum identify infection-specific gene families.</title>
        <authorList>
            <person name="Schwarz E.M."/>
            <person name="Hu Y."/>
            <person name="Antoshechkin I."/>
            <person name="Miller M.M."/>
            <person name="Sternberg P.W."/>
            <person name="Aroian R.V."/>
        </authorList>
    </citation>
    <scope>NUCLEOTIDE SEQUENCE</scope>
    <source>
        <strain evidence="3">HY135</strain>
    </source>
</reference>
<feature type="compositionally biased region" description="Polar residues" evidence="1">
    <location>
        <begin position="116"/>
        <end position="126"/>
    </location>
</feature>
<name>A0A016WMP8_9BILA</name>
<gene>
    <name evidence="2" type="primary">Acey_s0591.g395</name>
    <name evidence="2" type="ORF">Y032_0591g395</name>
</gene>
<dbReference type="OrthoDB" id="5901932at2759"/>
<dbReference type="EMBL" id="JARK01000191">
    <property type="protein sequence ID" value="EYC40891.1"/>
    <property type="molecule type" value="Genomic_DNA"/>
</dbReference>
<organism evidence="2 3">
    <name type="scientific">Ancylostoma ceylanicum</name>
    <dbReference type="NCBI Taxonomy" id="53326"/>
    <lineage>
        <taxon>Eukaryota</taxon>
        <taxon>Metazoa</taxon>
        <taxon>Ecdysozoa</taxon>
        <taxon>Nematoda</taxon>
        <taxon>Chromadorea</taxon>
        <taxon>Rhabditida</taxon>
        <taxon>Rhabditina</taxon>
        <taxon>Rhabditomorpha</taxon>
        <taxon>Strongyloidea</taxon>
        <taxon>Ancylostomatidae</taxon>
        <taxon>Ancylostomatinae</taxon>
        <taxon>Ancylostoma</taxon>
    </lineage>
</organism>
<feature type="compositionally biased region" description="Pro residues" evidence="1">
    <location>
        <begin position="60"/>
        <end position="80"/>
    </location>
</feature>
<accession>A0A016WMP8</accession>
<feature type="region of interest" description="Disordered" evidence="1">
    <location>
        <begin position="116"/>
        <end position="155"/>
    </location>
</feature>
<feature type="region of interest" description="Disordered" evidence="1">
    <location>
        <begin position="60"/>
        <end position="97"/>
    </location>
</feature>
<dbReference type="Proteomes" id="UP000024635">
    <property type="component" value="Unassembled WGS sequence"/>
</dbReference>
<evidence type="ECO:0000313" key="2">
    <source>
        <dbReference type="EMBL" id="EYC40891.1"/>
    </source>
</evidence>
<comment type="caution">
    <text evidence="2">The sequence shown here is derived from an EMBL/GenBank/DDBJ whole genome shotgun (WGS) entry which is preliminary data.</text>
</comment>
<proteinExistence type="predicted"/>
<keyword evidence="3" id="KW-1185">Reference proteome</keyword>
<sequence>MVCSTAPKVVNAFPARNDAMDNGTVPMARMKCYATDYEEETPADEEKPSFPMLPMLAMTVPPPPPTRVTAPPTPRAPPRVAPSKTPSASSGTFSKRVKPVVETTTRAEVELVTTTVRPTTKPSPRTTAPVRPRNEASKQLFAQPSSSEEKSAGVETTTLPAVVHEVKVSTGPLDSQSSDNADPRAKLLKRLGAQLNGRMSPELLSKLEDLLASDMVTTVRKATSSGIATESSALVSRTAPVTSTALVRRFTSRVRNNERVQNE</sequence>
<dbReference type="AlphaFoldDB" id="A0A016WMP8"/>
<evidence type="ECO:0000256" key="1">
    <source>
        <dbReference type="SAM" id="MobiDB-lite"/>
    </source>
</evidence>
<protein>
    <submittedName>
        <fullName evidence="2">Uncharacterized protein</fullName>
    </submittedName>
</protein>